<reference evidence="2" key="2">
    <citation type="journal article" date="2023" name="Science">
        <title>Genomic signatures of disease resistance in endangered staghorn corals.</title>
        <authorList>
            <person name="Vollmer S.V."/>
            <person name="Selwyn J.D."/>
            <person name="Despard B.A."/>
            <person name="Roesel C.L."/>
        </authorList>
    </citation>
    <scope>NUCLEOTIDE SEQUENCE</scope>
    <source>
        <strain evidence="2">K2</strain>
    </source>
</reference>
<dbReference type="Proteomes" id="UP001249851">
    <property type="component" value="Unassembled WGS sequence"/>
</dbReference>
<proteinExistence type="predicted"/>
<sequence>MWNLASTDMESESTAWNPESKTLLESEYPKKTIASGSDQLNLTSHLSTLGEHESEESECEESENEESLEPIKLEEDEDVSKASLTNDAEYQQRYSALHFFRISYVTNLKKNCWLERPAPPYHG</sequence>
<organism evidence="2 3">
    <name type="scientific">Acropora cervicornis</name>
    <name type="common">Staghorn coral</name>
    <dbReference type="NCBI Taxonomy" id="6130"/>
    <lineage>
        <taxon>Eukaryota</taxon>
        <taxon>Metazoa</taxon>
        <taxon>Cnidaria</taxon>
        <taxon>Anthozoa</taxon>
        <taxon>Hexacorallia</taxon>
        <taxon>Scleractinia</taxon>
        <taxon>Astrocoeniina</taxon>
        <taxon>Acroporidae</taxon>
        <taxon>Acropora</taxon>
    </lineage>
</organism>
<evidence type="ECO:0000313" key="2">
    <source>
        <dbReference type="EMBL" id="KAK2573155.1"/>
    </source>
</evidence>
<dbReference type="AlphaFoldDB" id="A0AAD9VGL6"/>
<feature type="region of interest" description="Disordered" evidence="1">
    <location>
        <begin position="1"/>
        <end position="84"/>
    </location>
</feature>
<feature type="compositionally biased region" description="Polar residues" evidence="1">
    <location>
        <begin position="1"/>
        <end position="20"/>
    </location>
</feature>
<comment type="caution">
    <text evidence="2">The sequence shown here is derived from an EMBL/GenBank/DDBJ whole genome shotgun (WGS) entry which is preliminary data.</text>
</comment>
<keyword evidence="3" id="KW-1185">Reference proteome</keyword>
<protein>
    <submittedName>
        <fullName evidence="2">Uncharacterized protein</fullName>
    </submittedName>
</protein>
<reference evidence="2" key="1">
    <citation type="journal article" date="2023" name="G3 (Bethesda)">
        <title>Whole genome assembly and annotation of the endangered Caribbean coral Acropora cervicornis.</title>
        <authorList>
            <person name="Selwyn J.D."/>
            <person name="Vollmer S.V."/>
        </authorList>
    </citation>
    <scope>NUCLEOTIDE SEQUENCE</scope>
    <source>
        <strain evidence="2">K2</strain>
    </source>
</reference>
<evidence type="ECO:0000313" key="3">
    <source>
        <dbReference type="Proteomes" id="UP001249851"/>
    </source>
</evidence>
<accession>A0AAD9VGL6</accession>
<feature type="compositionally biased region" description="Polar residues" evidence="1">
    <location>
        <begin position="34"/>
        <end position="47"/>
    </location>
</feature>
<feature type="compositionally biased region" description="Acidic residues" evidence="1">
    <location>
        <begin position="53"/>
        <end position="78"/>
    </location>
</feature>
<name>A0AAD9VGL6_ACRCE</name>
<dbReference type="EMBL" id="JARQWQ010000003">
    <property type="protein sequence ID" value="KAK2573155.1"/>
    <property type="molecule type" value="Genomic_DNA"/>
</dbReference>
<evidence type="ECO:0000256" key="1">
    <source>
        <dbReference type="SAM" id="MobiDB-lite"/>
    </source>
</evidence>
<gene>
    <name evidence="2" type="ORF">P5673_002203</name>
</gene>